<evidence type="ECO:0000256" key="26">
    <source>
        <dbReference type="ARBA" id="ARBA00047787"/>
    </source>
</evidence>
<feature type="region of interest" description="Disordered" evidence="34">
    <location>
        <begin position="392"/>
        <end position="411"/>
    </location>
</feature>
<feature type="compositionally biased region" description="Low complexity" evidence="34">
    <location>
        <begin position="281"/>
        <end position="293"/>
    </location>
</feature>
<dbReference type="PANTHER" id="PTHR45885:SF1">
    <property type="entry name" value="CELL DIVISION CYCLE 5-LIKE PROTEIN"/>
    <property type="match status" value="1"/>
</dbReference>
<gene>
    <name evidence="38" type="ORF">BDV25DRAFT_133032</name>
</gene>
<evidence type="ECO:0000256" key="14">
    <source>
        <dbReference type="ARBA" id="ARBA00023125"/>
    </source>
</evidence>
<evidence type="ECO:0000256" key="22">
    <source>
        <dbReference type="ARBA" id="ARBA00031553"/>
    </source>
</evidence>
<evidence type="ECO:0000256" key="5">
    <source>
        <dbReference type="ARBA" id="ARBA00013184"/>
    </source>
</evidence>
<dbReference type="GO" id="GO:0106226">
    <property type="term" value="F:peptide 2-hydroxyisobutyryltransferase activity"/>
    <property type="evidence" value="ECO:0007669"/>
    <property type="project" value="RHEA"/>
</dbReference>
<evidence type="ECO:0000256" key="4">
    <source>
        <dbReference type="ARBA" id="ARBA00011524"/>
    </source>
</evidence>
<comment type="function">
    <text evidence="28">Involved in pre-mRNA splicing and cell cycle control.</text>
</comment>
<keyword evidence="10" id="KW-0677">Repeat</keyword>
<dbReference type="PANTHER" id="PTHR45885">
    <property type="entry name" value="CELL DIVISION CYCLE 5-LIKE PROTEIN"/>
    <property type="match status" value="1"/>
</dbReference>
<comment type="catalytic activity">
    <reaction evidence="26">
        <text>L-lysyl-[protein] + acetyl-CoA = N(6)-acetyl-L-lysyl-[protein] + CoA + H(+)</text>
        <dbReference type="Rhea" id="RHEA:45948"/>
        <dbReference type="Rhea" id="RHEA-COMP:9752"/>
        <dbReference type="Rhea" id="RHEA-COMP:10731"/>
        <dbReference type="ChEBI" id="CHEBI:15378"/>
        <dbReference type="ChEBI" id="CHEBI:29969"/>
        <dbReference type="ChEBI" id="CHEBI:57287"/>
        <dbReference type="ChEBI" id="CHEBI:57288"/>
        <dbReference type="ChEBI" id="CHEBI:61930"/>
    </reaction>
    <physiologicalReaction direction="left-to-right" evidence="26">
        <dbReference type="Rhea" id="RHEA:45949"/>
    </physiologicalReaction>
</comment>
<dbReference type="FunFam" id="1.10.10.10:FF:000526">
    <property type="entry name" value="Histone acetyltransferase"/>
    <property type="match status" value="1"/>
</dbReference>
<evidence type="ECO:0000259" key="35">
    <source>
        <dbReference type="PROSITE" id="PS50090"/>
    </source>
</evidence>
<dbReference type="InterPro" id="IPR040706">
    <property type="entry name" value="Zf-MYST"/>
</dbReference>
<dbReference type="InterPro" id="IPR009057">
    <property type="entry name" value="Homeodomain-like_sf"/>
</dbReference>
<dbReference type="Gene3D" id="3.40.630.30">
    <property type="match status" value="1"/>
</dbReference>
<reference evidence="38 39" key="1">
    <citation type="submission" date="2019-04" db="EMBL/GenBank/DDBJ databases">
        <title>Friends and foes A comparative genomics study of 23 Aspergillus species from section Flavi.</title>
        <authorList>
            <consortium name="DOE Joint Genome Institute"/>
            <person name="Kjaerbolling I."/>
            <person name="Vesth T."/>
            <person name="Frisvad J.C."/>
            <person name="Nybo J.L."/>
            <person name="Theobald S."/>
            <person name="Kildgaard S."/>
            <person name="Isbrandt T."/>
            <person name="Kuo A."/>
            <person name="Sato A."/>
            <person name="Lyhne E.K."/>
            <person name="Kogle M.E."/>
            <person name="Wiebenga A."/>
            <person name="Kun R.S."/>
            <person name="Lubbers R.J."/>
            <person name="Makela M.R."/>
            <person name="Barry K."/>
            <person name="Chovatia M."/>
            <person name="Clum A."/>
            <person name="Daum C."/>
            <person name="Haridas S."/>
            <person name="He G."/>
            <person name="LaButti K."/>
            <person name="Lipzen A."/>
            <person name="Mondo S."/>
            <person name="Riley R."/>
            <person name="Salamov A."/>
            <person name="Simmons B.A."/>
            <person name="Magnuson J.K."/>
            <person name="Henrissat B."/>
            <person name="Mortensen U.H."/>
            <person name="Larsen T.O."/>
            <person name="Devries R.P."/>
            <person name="Grigoriev I.V."/>
            <person name="Machida M."/>
            <person name="Baker S.E."/>
            <person name="Andersen M.R."/>
        </authorList>
    </citation>
    <scope>NUCLEOTIDE SEQUENCE [LARGE SCALE GENOMIC DNA]</scope>
    <source>
        <strain evidence="38 39">IBT 18842</strain>
    </source>
</reference>
<evidence type="ECO:0000256" key="20">
    <source>
        <dbReference type="ARBA" id="ARBA00031065"/>
    </source>
</evidence>
<evidence type="ECO:0000256" key="29">
    <source>
        <dbReference type="ARBA" id="ARBA00074445"/>
    </source>
</evidence>
<dbReference type="InterPro" id="IPR036388">
    <property type="entry name" value="WH-like_DNA-bd_sf"/>
</dbReference>
<protein>
    <recommendedName>
        <fullName evidence="6">Histone acetyltransferase ESA1</fullName>
        <ecNumber evidence="5">2.3.1.48</ecNumber>
    </recommendedName>
    <alternativeName>
        <fullName evidence="29">Histone acetyltransferase esa1</fullName>
    </alternativeName>
    <alternativeName>
        <fullName evidence="20 30">protein 2-hydroxyisobutyryltransferase ESA1</fullName>
    </alternativeName>
    <alternativeName>
        <fullName evidence="22 31">protein acetyltransferase ESA1</fullName>
    </alternativeName>
    <alternativeName>
        <fullName evidence="21 32">protein crotonyltransferase ESA1</fullName>
    </alternativeName>
</protein>
<dbReference type="InterPro" id="IPR002717">
    <property type="entry name" value="HAT_MYST-type"/>
</dbReference>
<comment type="similarity">
    <text evidence="1">Belongs to the MYST (SAS/MOZ) family.</text>
</comment>
<dbReference type="Pfam" id="PF11831">
    <property type="entry name" value="Myb_Cef"/>
    <property type="match status" value="1"/>
</dbReference>
<proteinExistence type="inferred from homology"/>
<dbReference type="PROSITE" id="PS50090">
    <property type="entry name" value="MYB_LIKE"/>
    <property type="match status" value="2"/>
</dbReference>
<feature type="domain" description="Myb-like" evidence="35">
    <location>
        <begin position="1"/>
        <end position="52"/>
    </location>
</feature>
<dbReference type="GO" id="GO:0035267">
    <property type="term" value="C:NuA4 histone acetyltransferase complex"/>
    <property type="evidence" value="ECO:0007669"/>
    <property type="project" value="UniProtKB-ARBA"/>
</dbReference>
<dbReference type="Pfam" id="PF17772">
    <property type="entry name" value="zf-MYST"/>
    <property type="match status" value="1"/>
</dbReference>
<dbReference type="Pfam" id="PF01853">
    <property type="entry name" value="MOZ_SAS"/>
    <property type="match status" value="1"/>
</dbReference>
<comment type="subunit">
    <text evidence="4">Associated with the spliceosome.</text>
</comment>
<evidence type="ECO:0000256" key="1">
    <source>
        <dbReference type="ARBA" id="ARBA00010107"/>
    </source>
</evidence>
<dbReference type="Gene3D" id="1.10.10.60">
    <property type="entry name" value="Homeodomain-like"/>
    <property type="match status" value="2"/>
</dbReference>
<evidence type="ECO:0000256" key="12">
    <source>
        <dbReference type="ARBA" id="ARBA00022990"/>
    </source>
</evidence>
<feature type="region of interest" description="Disordered" evidence="34">
    <location>
        <begin position="881"/>
        <end position="952"/>
    </location>
</feature>
<dbReference type="InterPro" id="IPR000953">
    <property type="entry name" value="Chromo/chromo_shadow_dom"/>
</dbReference>
<keyword evidence="15" id="KW-0010">Activator</keyword>
<evidence type="ECO:0000256" key="32">
    <source>
        <dbReference type="ARBA" id="ARBA00077673"/>
    </source>
</evidence>
<keyword evidence="7" id="KW-0507">mRNA processing</keyword>
<dbReference type="GO" id="GO:0000398">
    <property type="term" value="P:mRNA splicing, via spliceosome"/>
    <property type="evidence" value="ECO:0007669"/>
    <property type="project" value="InterPro"/>
</dbReference>
<evidence type="ECO:0000256" key="25">
    <source>
        <dbReference type="ARBA" id="ARBA00047752"/>
    </source>
</evidence>
<dbReference type="GO" id="GO:0010485">
    <property type="term" value="F:histone H4 acetyltransferase activity"/>
    <property type="evidence" value="ECO:0007669"/>
    <property type="project" value="UniProtKB-ARBA"/>
</dbReference>
<feature type="compositionally biased region" description="Basic and acidic residues" evidence="34">
    <location>
        <begin position="129"/>
        <end position="152"/>
    </location>
</feature>
<feature type="region of interest" description="Disordered" evidence="34">
    <location>
        <begin position="111"/>
        <end position="189"/>
    </location>
</feature>
<keyword evidence="17" id="KW-0508">mRNA splicing</keyword>
<name>A0A5N6TJQ0_ASPAV</name>
<evidence type="ECO:0000313" key="39">
    <source>
        <dbReference type="Proteomes" id="UP000325780"/>
    </source>
</evidence>
<dbReference type="SUPFAM" id="SSF54160">
    <property type="entry name" value="Chromo domain-like"/>
    <property type="match status" value="1"/>
</dbReference>
<feature type="domain" description="Myb-like" evidence="35">
    <location>
        <begin position="53"/>
        <end position="102"/>
    </location>
</feature>
<evidence type="ECO:0000313" key="38">
    <source>
        <dbReference type="EMBL" id="KAE8146311.1"/>
    </source>
</evidence>
<dbReference type="EC" id="2.3.1.48" evidence="5"/>
<dbReference type="InterPro" id="IPR025995">
    <property type="entry name" value="Tudor-knot"/>
</dbReference>
<dbReference type="FunFam" id="3.40.630.30:FF:000002">
    <property type="entry name" value="Histone acetyltransferase"/>
    <property type="match status" value="1"/>
</dbReference>
<evidence type="ECO:0000256" key="10">
    <source>
        <dbReference type="ARBA" id="ARBA00022737"/>
    </source>
</evidence>
<dbReference type="InterPro" id="IPR021786">
    <property type="entry name" value="Cdc5p/Cef1_C"/>
</dbReference>
<feature type="compositionally biased region" description="Basic and acidic residues" evidence="34">
    <location>
        <begin position="881"/>
        <end position="894"/>
    </location>
</feature>
<dbReference type="PROSITE" id="PS51726">
    <property type="entry name" value="MYST_HAT"/>
    <property type="match status" value="1"/>
</dbReference>
<dbReference type="InterPro" id="IPR017930">
    <property type="entry name" value="Myb_dom"/>
</dbReference>
<dbReference type="FunFam" id="3.30.60.60:FF:000001">
    <property type="entry name" value="Histone acetyltransferase"/>
    <property type="match status" value="1"/>
</dbReference>
<dbReference type="OrthoDB" id="1410009at2759"/>
<sequence length="1255" mass="141826">MPVVKGGVWTNIEDEVLRAAVSKYGLNQWARVSSLLARKTPKQCKARWVEWLDPGIRKVEWSREEDEKLLHLAKLMPTQWRTIAPIVGRTATQCLERYQKLLDEAEARENDELGLGGPAGGEASAPSADDVRRLRPGELDPDPESKPARPDTIDLDEDEKEMLSEARARLANTQGKKAKRKARERQLEESRRLAVLQKRRELKNAGINIKVVTRKKGEMDYNADIPFEKPAAPGFYDTMEEETRNERQREMFDPRKQQLANKRKGDQDDEAERKKRKNDKNSNSAASAAAARAGQMQKIREAEQSSKRRALVLPSPQVSESEMEDIIKMGMAGDKASRMSGDEETTRGLIGNYSAIVGGTPIRTPRAPPEEDHIANEIKNIRALTETQSSLLGGENTPLHEGGSSTGFDGIAPRRQAIVTPNPMATPFRQANGVGATPMHGGVGPGATPLRTPRDHFSLNQMEGGQLIGSTPKEIKMHESSVRQSIRSKLSALPKPKETEWELEELPSESAEPTANEEYVEEDMAERDRREREARERAAQAELRRQSQVYQRSLPRPSILDIDALMERASQVTDPIVGLISKEAALLIAHDARKFPVPDAKIEGKARKIERFDDALMEAARSTLAAEATASGQQPGWTEGFSDKWETTRTNTLPGLSNYADDDEDEFQQEQRMISAFDNVQASLLATAERGNKLEKKLALHYGGYQNRAKMLRTKILEANTALEKSNDDLDAFRNLQISEETALARRLEKLRDDVAFVMRREREAQEAYRTKKGELDELVAGTGGMVNGYIENRFSNIMGVRDSHGEVTGTPDPVEKGFATLNTIRIGMKAMVQKDGELRKAEILSIRQRKDGPSFYVHYVDFNKRLDEWIHSARIDLSHEVEWPQPEKPEKKKTGPGNKAPSKNTQKRARAGSREISATPDVLVGKNANVGKTQRLSKAGGKENRDETPANLSILGSEAVSADATPKLESEDVDMVDVSFQDDKEQGKMSREEEIERLRTSGSMTQNPTEIHRVRNLNRLQMGKFDIEPWYFSPYPASFSDVDMVYIDEFCLSYFDDKRAFERHRAKCTLVHPPGNEIYRDDHISFFEVDGRRQRTWCRNLCLLSKLFLDHKTLYYDVDPFLFYCMTTRDETGCHLVGYFSKEKDSAEGYNLACILTLPQYQRLGYGRLLISFSYELSKREAKLGSPEKPLSDLGLLSYRQYWRETLVELLIEPGRESMSENELAVLTSMTEKDVHETLVVFNMLRYHVRYTSP</sequence>
<dbReference type="Pfam" id="PF13921">
    <property type="entry name" value="Myb_DNA-bind_6"/>
    <property type="match status" value="1"/>
</dbReference>
<evidence type="ECO:0000256" key="21">
    <source>
        <dbReference type="ARBA" id="ARBA00031133"/>
    </source>
</evidence>
<organism evidence="38 39">
    <name type="scientific">Aspergillus avenaceus</name>
    <dbReference type="NCBI Taxonomy" id="36643"/>
    <lineage>
        <taxon>Eukaryota</taxon>
        <taxon>Fungi</taxon>
        <taxon>Dikarya</taxon>
        <taxon>Ascomycota</taxon>
        <taxon>Pezizomycotina</taxon>
        <taxon>Eurotiomycetes</taxon>
        <taxon>Eurotiomycetidae</taxon>
        <taxon>Eurotiales</taxon>
        <taxon>Aspergillaceae</taxon>
        <taxon>Aspergillus</taxon>
        <taxon>Aspergillus subgen. Circumdati</taxon>
    </lineage>
</organism>
<dbReference type="Gene3D" id="1.10.10.10">
    <property type="entry name" value="Winged helix-like DNA-binding domain superfamily/Winged helix DNA-binding domain"/>
    <property type="match status" value="1"/>
</dbReference>
<comment type="catalytic activity">
    <reaction evidence="25">
        <text>(2E)-butenoyl-CoA + L-lysyl-[protein] = N(6)-(2E)-butenoyl-L-lysyl-[protein] + CoA + H(+)</text>
        <dbReference type="Rhea" id="RHEA:53908"/>
        <dbReference type="Rhea" id="RHEA-COMP:9752"/>
        <dbReference type="Rhea" id="RHEA-COMP:13707"/>
        <dbReference type="ChEBI" id="CHEBI:15378"/>
        <dbReference type="ChEBI" id="CHEBI:29969"/>
        <dbReference type="ChEBI" id="CHEBI:57287"/>
        <dbReference type="ChEBI" id="CHEBI:57332"/>
        <dbReference type="ChEBI" id="CHEBI:137954"/>
    </reaction>
    <physiologicalReaction direction="left-to-right" evidence="25">
        <dbReference type="Rhea" id="RHEA:53909"/>
    </physiologicalReaction>
</comment>
<evidence type="ECO:0000259" key="37">
    <source>
        <dbReference type="PROSITE" id="PS51726"/>
    </source>
</evidence>
<keyword evidence="18" id="KW-0234">DNA repair</keyword>
<evidence type="ECO:0000256" key="31">
    <source>
        <dbReference type="ARBA" id="ARBA00076782"/>
    </source>
</evidence>
<feature type="compositionally biased region" description="Basic and acidic residues" evidence="34">
    <location>
        <begin position="241"/>
        <end position="256"/>
    </location>
</feature>
<evidence type="ECO:0000256" key="19">
    <source>
        <dbReference type="ARBA" id="ARBA00023242"/>
    </source>
</evidence>
<dbReference type="FunFam" id="1.10.10.60:FF:000021">
    <property type="entry name" value="CDC5 cell division cycle 5-like"/>
    <property type="match status" value="1"/>
</dbReference>
<comment type="function">
    <text evidence="23">Catalytic component of the NuA4 histone acetyltransferase (HAT) complex which is involved in epigenetic transcriptional activation of selected genes principally by acetylation of nucleosomal histones H4, H3, H2B, H2A and H2A variant H2A.Z. Acetylates histone H4 to form H4K5ac, H4K8ac, H4K12ac and H4K16ac, histone H3 to form H3K14ac, and histone H2A to form H2AK4ac and H2AK7ac. The NuA4 complex is involved in the DNA damage response and is required for chromosome segregation. The NuA4 complex plays a direct role in repair of DNA double-strand breaks (DSBs) through homologous recombination. Recruitment to promoters depends on H3K4me. Also acetylates non-histone proteins. In addition to protein acetyltransferase, can use different acyl-CoA substrates, such as 2-hydroxyisobutanoyl-CoA (2-hydroxyisobutyryl-CoA) or (2E)-butenoyl-CoA (crotonyl-CoA), and is able to mediate protein 2-hydroxyisobutyrylation and crotonylation, respectively.</text>
</comment>
<keyword evidence="9" id="KW-0747">Spliceosome</keyword>
<dbReference type="Pfam" id="PF11717">
    <property type="entry name" value="Tudor-knot"/>
    <property type="match status" value="1"/>
</dbReference>
<evidence type="ECO:0000256" key="9">
    <source>
        <dbReference type="ARBA" id="ARBA00022728"/>
    </source>
</evidence>
<evidence type="ECO:0000256" key="28">
    <source>
        <dbReference type="ARBA" id="ARBA00055157"/>
    </source>
</evidence>
<feature type="domain" description="MYST-type HAT" evidence="37">
    <location>
        <begin position="1013"/>
        <end position="1255"/>
    </location>
</feature>
<keyword evidence="19" id="KW-0539">Nucleus</keyword>
<comment type="similarity">
    <text evidence="2">Belongs to the CEF1 family.</text>
</comment>
<keyword evidence="39" id="KW-1185">Reference proteome</keyword>
<keyword evidence="8" id="KW-0808">Transferase</keyword>
<feature type="domain" description="HTH myb-type" evidence="36">
    <location>
        <begin position="57"/>
        <end position="106"/>
    </location>
</feature>
<evidence type="ECO:0000256" key="27">
    <source>
        <dbReference type="ARBA" id="ARBA00048940"/>
    </source>
</evidence>
<dbReference type="Proteomes" id="UP000325780">
    <property type="component" value="Unassembled WGS sequence"/>
</dbReference>
<dbReference type="InterPro" id="IPR001005">
    <property type="entry name" value="SANT/Myb"/>
</dbReference>
<feature type="region of interest" description="Disordered" evidence="34">
    <location>
        <begin position="224"/>
        <end position="322"/>
    </location>
</feature>
<dbReference type="Gene3D" id="2.30.30.140">
    <property type="match status" value="1"/>
</dbReference>
<keyword evidence="13" id="KW-0805">Transcription regulation</keyword>
<keyword evidence="16" id="KW-0804">Transcription</keyword>
<evidence type="ECO:0000256" key="6">
    <source>
        <dbReference type="ARBA" id="ARBA00022255"/>
    </source>
</evidence>
<dbReference type="AlphaFoldDB" id="A0A5N6TJQ0"/>
<dbReference type="GO" id="GO:0005681">
    <property type="term" value="C:spliceosomal complex"/>
    <property type="evidence" value="ECO:0007669"/>
    <property type="project" value="UniProtKB-KW"/>
</dbReference>
<evidence type="ECO:0000256" key="34">
    <source>
        <dbReference type="SAM" id="MobiDB-lite"/>
    </source>
</evidence>
<evidence type="ECO:0000256" key="33">
    <source>
        <dbReference type="PIRSR" id="PIRSR602717-51"/>
    </source>
</evidence>
<comment type="catalytic activity">
    <reaction evidence="27">
        <text>L-lysyl-[histone] + acetyl-CoA = N(6)-acetyl-L-lysyl-[histone] + CoA + H(+)</text>
        <dbReference type="Rhea" id="RHEA:21992"/>
        <dbReference type="Rhea" id="RHEA-COMP:9845"/>
        <dbReference type="Rhea" id="RHEA-COMP:11338"/>
        <dbReference type="ChEBI" id="CHEBI:15378"/>
        <dbReference type="ChEBI" id="CHEBI:29969"/>
        <dbReference type="ChEBI" id="CHEBI:57287"/>
        <dbReference type="ChEBI" id="CHEBI:57288"/>
        <dbReference type="ChEBI" id="CHEBI:61930"/>
        <dbReference type="EC" id="2.3.1.48"/>
    </reaction>
    <physiologicalReaction direction="left-to-right" evidence="27">
        <dbReference type="Rhea" id="RHEA:21993"/>
    </physiologicalReaction>
</comment>
<dbReference type="PROSITE" id="PS51294">
    <property type="entry name" value="HTH_MYB"/>
    <property type="match status" value="2"/>
</dbReference>
<comment type="catalytic activity">
    <reaction evidence="24">
        <text>2-hydroxyisobutanoyl-CoA + L-lysyl-[protein] = N(6)-(2-hydroxyisobutanoyl)-L-lysyl-[protein] + CoA + H(+)</text>
        <dbReference type="Rhea" id="RHEA:24180"/>
        <dbReference type="Rhea" id="RHEA-COMP:9752"/>
        <dbReference type="Rhea" id="RHEA-COMP:15921"/>
        <dbReference type="ChEBI" id="CHEBI:15378"/>
        <dbReference type="ChEBI" id="CHEBI:29969"/>
        <dbReference type="ChEBI" id="CHEBI:57287"/>
        <dbReference type="ChEBI" id="CHEBI:131780"/>
        <dbReference type="ChEBI" id="CHEBI:144968"/>
    </reaction>
    <physiologicalReaction direction="left-to-right" evidence="24">
        <dbReference type="Rhea" id="RHEA:24181"/>
    </physiologicalReaction>
</comment>
<feature type="region of interest" description="Disordered" evidence="34">
    <location>
        <begin position="486"/>
        <end position="537"/>
    </location>
</feature>
<feature type="compositionally biased region" description="Basic and acidic residues" evidence="34">
    <location>
        <begin position="526"/>
        <end position="537"/>
    </location>
</feature>
<dbReference type="GO" id="GO:0003677">
    <property type="term" value="F:DNA binding"/>
    <property type="evidence" value="ECO:0007669"/>
    <property type="project" value="UniProtKB-KW"/>
</dbReference>
<evidence type="ECO:0000256" key="2">
    <source>
        <dbReference type="ARBA" id="ARBA00010506"/>
    </source>
</evidence>
<dbReference type="SMART" id="SM00717">
    <property type="entry name" value="SANT"/>
    <property type="match status" value="2"/>
</dbReference>
<feature type="active site" description="Proton donor/acceptor" evidence="33">
    <location>
        <position position="1189"/>
    </location>
</feature>
<evidence type="ECO:0000256" key="17">
    <source>
        <dbReference type="ARBA" id="ARBA00023187"/>
    </source>
</evidence>
<evidence type="ECO:0000256" key="8">
    <source>
        <dbReference type="ARBA" id="ARBA00022679"/>
    </source>
</evidence>
<dbReference type="SUPFAM" id="SSF46689">
    <property type="entry name" value="Homeodomain-like"/>
    <property type="match status" value="1"/>
</dbReference>
<dbReference type="EMBL" id="ML742271">
    <property type="protein sequence ID" value="KAE8146311.1"/>
    <property type="molecule type" value="Genomic_DNA"/>
</dbReference>
<dbReference type="InterPro" id="IPR047242">
    <property type="entry name" value="CDC5L/Cef1"/>
</dbReference>
<evidence type="ECO:0000259" key="36">
    <source>
        <dbReference type="PROSITE" id="PS51294"/>
    </source>
</evidence>
<comment type="subunit">
    <text evidence="3">Component of the NuA4 histone acetyltransferase complex.</text>
</comment>
<evidence type="ECO:0000256" key="13">
    <source>
        <dbReference type="ARBA" id="ARBA00023015"/>
    </source>
</evidence>
<evidence type="ECO:0000256" key="30">
    <source>
        <dbReference type="ARBA" id="ARBA00075313"/>
    </source>
</evidence>
<evidence type="ECO:0000256" key="15">
    <source>
        <dbReference type="ARBA" id="ARBA00023159"/>
    </source>
</evidence>
<dbReference type="GO" id="GO:0006357">
    <property type="term" value="P:regulation of transcription by RNA polymerase II"/>
    <property type="evidence" value="ECO:0007669"/>
    <property type="project" value="UniProtKB-ARBA"/>
</dbReference>
<dbReference type="GO" id="GO:0006281">
    <property type="term" value="P:DNA repair"/>
    <property type="evidence" value="ECO:0007669"/>
    <property type="project" value="UniProtKB-KW"/>
</dbReference>
<dbReference type="SMART" id="SM00298">
    <property type="entry name" value="CHROMO"/>
    <property type="match status" value="1"/>
</dbReference>
<evidence type="ECO:0000256" key="16">
    <source>
        <dbReference type="ARBA" id="ARBA00023163"/>
    </source>
</evidence>
<evidence type="ECO:0000256" key="18">
    <source>
        <dbReference type="ARBA" id="ARBA00023204"/>
    </source>
</evidence>
<accession>A0A5N6TJQ0</accession>
<dbReference type="InterPro" id="IPR016197">
    <property type="entry name" value="Chromo-like_dom_sf"/>
</dbReference>
<keyword evidence="14" id="KW-0238">DNA-binding</keyword>
<evidence type="ECO:0000256" key="11">
    <source>
        <dbReference type="ARBA" id="ARBA00022763"/>
    </source>
</evidence>
<dbReference type="CDD" id="cd11659">
    <property type="entry name" value="SANT_CDC5_II"/>
    <property type="match status" value="1"/>
</dbReference>
<evidence type="ECO:0000256" key="23">
    <source>
        <dbReference type="ARBA" id="ARBA00045805"/>
    </source>
</evidence>
<evidence type="ECO:0000256" key="7">
    <source>
        <dbReference type="ARBA" id="ARBA00022664"/>
    </source>
</evidence>
<evidence type="ECO:0000256" key="3">
    <source>
        <dbReference type="ARBA" id="ARBA00011353"/>
    </source>
</evidence>
<evidence type="ECO:0000256" key="24">
    <source>
        <dbReference type="ARBA" id="ARBA00047557"/>
    </source>
</evidence>
<keyword evidence="12" id="KW-0007">Acetylation</keyword>
<keyword evidence="11" id="KW-0227">DNA damage</keyword>
<dbReference type="Gene3D" id="3.30.60.60">
    <property type="entry name" value="N-acetyl transferase-like"/>
    <property type="match status" value="1"/>
</dbReference>
<dbReference type="SUPFAM" id="SSF55729">
    <property type="entry name" value="Acyl-CoA N-acyltransferases (Nat)"/>
    <property type="match status" value="1"/>
</dbReference>
<dbReference type="GO" id="GO:0000974">
    <property type="term" value="C:Prp19 complex"/>
    <property type="evidence" value="ECO:0007669"/>
    <property type="project" value="InterPro"/>
</dbReference>
<dbReference type="GO" id="GO:0140064">
    <property type="term" value="F:peptide crotonyltransferase activity"/>
    <property type="evidence" value="ECO:0007669"/>
    <property type="project" value="RHEA"/>
</dbReference>
<dbReference type="InterPro" id="IPR016181">
    <property type="entry name" value="Acyl_CoA_acyltransferase"/>
</dbReference>
<dbReference type="CDD" id="cd00167">
    <property type="entry name" value="SANT"/>
    <property type="match status" value="1"/>
</dbReference>
<feature type="domain" description="HTH myb-type" evidence="36">
    <location>
        <begin position="1"/>
        <end position="56"/>
    </location>
</feature>
<dbReference type="InterPro" id="IPR047240">
    <property type="entry name" value="SANT_CDC5L_II"/>
</dbReference>